<gene>
    <name evidence="2" type="ORF">M6B38_248640</name>
</gene>
<proteinExistence type="predicted"/>
<reference evidence="2" key="2">
    <citation type="submission" date="2023-04" db="EMBL/GenBank/DDBJ databases">
        <authorList>
            <person name="Bruccoleri R.E."/>
            <person name="Oakeley E.J."/>
            <person name="Faust A.-M."/>
            <person name="Dessus-Babus S."/>
            <person name="Altorfer M."/>
            <person name="Burckhardt D."/>
            <person name="Oertli M."/>
            <person name="Naumann U."/>
            <person name="Petersen F."/>
            <person name="Wong J."/>
        </authorList>
    </citation>
    <scope>NUCLEOTIDE SEQUENCE</scope>
    <source>
        <strain evidence="2">GSM-AAB239-AS_SAM_17_03QT</strain>
        <tissue evidence="2">Leaf</tissue>
    </source>
</reference>
<dbReference type="CDD" id="cd00519">
    <property type="entry name" value="Lipase_3"/>
    <property type="match status" value="1"/>
</dbReference>
<organism evidence="2 3">
    <name type="scientific">Iris pallida</name>
    <name type="common">Sweet iris</name>
    <dbReference type="NCBI Taxonomy" id="29817"/>
    <lineage>
        <taxon>Eukaryota</taxon>
        <taxon>Viridiplantae</taxon>
        <taxon>Streptophyta</taxon>
        <taxon>Embryophyta</taxon>
        <taxon>Tracheophyta</taxon>
        <taxon>Spermatophyta</taxon>
        <taxon>Magnoliopsida</taxon>
        <taxon>Liliopsida</taxon>
        <taxon>Asparagales</taxon>
        <taxon>Iridaceae</taxon>
        <taxon>Iridoideae</taxon>
        <taxon>Irideae</taxon>
        <taxon>Iris</taxon>
    </lineage>
</organism>
<dbReference type="InterPro" id="IPR044819">
    <property type="entry name" value="OBL-like"/>
</dbReference>
<dbReference type="EMBL" id="JANAVB010045026">
    <property type="protein sequence ID" value="KAJ6790590.1"/>
    <property type="molecule type" value="Genomic_DNA"/>
</dbReference>
<dbReference type="AlphaFoldDB" id="A0AAX6DFM7"/>
<name>A0AAX6DFM7_IRIPA</name>
<comment type="caution">
    <text evidence="2">The sequence shown here is derived from an EMBL/GenBank/DDBJ whole genome shotgun (WGS) entry which is preliminary data.</text>
</comment>
<dbReference type="GO" id="GO:0006629">
    <property type="term" value="P:lipid metabolic process"/>
    <property type="evidence" value="ECO:0007669"/>
    <property type="project" value="InterPro"/>
</dbReference>
<dbReference type="GO" id="GO:0004806">
    <property type="term" value="F:triacylglycerol lipase activity"/>
    <property type="evidence" value="ECO:0007669"/>
    <property type="project" value="InterPro"/>
</dbReference>
<keyword evidence="3" id="KW-1185">Reference proteome</keyword>
<evidence type="ECO:0000313" key="3">
    <source>
        <dbReference type="Proteomes" id="UP001140949"/>
    </source>
</evidence>
<evidence type="ECO:0000313" key="2">
    <source>
        <dbReference type="EMBL" id="KAJ6790590.1"/>
    </source>
</evidence>
<dbReference type="Pfam" id="PF01764">
    <property type="entry name" value="Lipase_3"/>
    <property type="match status" value="1"/>
</dbReference>
<protein>
    <recommendedName>
        <fullName evidence="1">Fungal lipase-type domain-containing protein</fullName>
    </recommendedName>
</protein>
<feature type="domain" description="Fungal lipase-type" evidence="1">
    <location>
        <begin position="277"/>
        <end position="432"/>
    </location>
</feature>
<dbReference type="PANTHER" id="PTHR46086">
    <property type="entry name" value="ALPHA/BETA-HYDROLASES SUPERFAMILY PROTEIN"/>
    <property type="match status" value="1"/>
</dbReference>
<dbReference type="InterPro" id="IPR002921">
    <property type="entry name" value="Fungal_lipase-type"/>
</dbReference>
<dbReference type="SUPFAM" id="SSF53474">
    <property type="entry name" value="alpha/beta-Hydrolases"/>
    <property type="match status" value="1"/>
</dbReference>
<reference evidence="2" key="1">
    <citation type="journal article" date="2023" name="GigaByte">
        <title>Genome assembly of the bearded iris, Iris pallida Lam.</title>
        <authorList>
            <person name="Bruccoleri R.E."/>
            <person name="Oakeley E.J."/>
            <person name="Faust A.M.E."/>
            <person name="Altorfer M."/>
            <person name="Dessus-Babus S."/>
            <person name="Burckhardt D."/>
            <person name="Oertli M."/>
            <person name="Naumann U."/>
            <person name="Petersen F."/>
            <person name="Wong J."/>
        </authorList>
    </citation>
    <scope>NUCLEOTIDE SEQUENCE</scope>
    <source>
        <strain evidence="2">GSM-AAB239-AS_SAM_17_03QT</strain>
    </source>
</reference>
<dbReference type="InterPro" id="IPR029058">
    <property type="entry name" value="AB_hydrolase_fold"/>
</dbReference>
<sequence length="538" mass="61700">MALNLDTFLRSRFLSVGRLPLVRKSTLHDFGNGSYLKLRCHVQDRPLVCTDVPPMTISTTDMNTATDTNSDTDTKEPLYMDTFSDYLDIDPEEMTEEELFRLLKDGKVDEIESIGCPEGTVIESVERRRMLLVSVALQKLILAMATPGVGNDLKMMNLLAQSTDIPRLVFDYFTGKLVLPDPNSRDFKSPFAFFDTRVELDNNIKPGDSRYYAHLSIMAAKLAYENEARIRSIVRGIWDMEFIGFYDCWEDFQEAFCTQAFMMSDKPVESGDVELVVVAFRGTNDAYDACTDIDFSWYEIPGMGKVHGGFMKALGLQKEGWPKHVEQEPQAPSAYYTIREKLRDILSRNKKARFLVTGHSLGGALSAIFPMILKYHGEEAILDRLEGVYTFGQPRVGDEKLGRFAERLLDGPRRRYFRFVYGNDLVPRVPFDDSTFLFRHFGKCLYYDSLYRGQELDKVPNHNYFSNEYFMHMYLNAAWELVRSFGIGYVRGPEYEESPMMRMLRAMGLMMPGMPCHSPQDYNNVTRLGTVTWSASDK</sequence>
<accession>A0AAX6DFM7</accession>
<evidence type="ECO:0000259" key="1">
    <source>
        <dbReference type="Pfam" id="PF01764"/>
    </source>
</evidence>
<dbReference type="Gene3D" id="3.40.50.1820">
    <property type="entry name" value="alpha/beta hydrolase"/>
    <property type="match status" value="1"/>
</dbReference>
<dbReference type="PANTHER" id="PTHR46086:SF4">
    <property type="entry name" value="ALPHA_BETA-HYDROLASES SUPERFAMILY PROTEIN"/>
    <property type="match status" value="1"/>
</dbReference>
<dbReference type="Proteomes" id="UP001140949">
    <property type="component" value="Unassembled WGS sequence"/>
</dbReference>